<organism evidence="1">
    <name type="scientific">Tanacetum cinerariifolium</name>
    <name type="common">Dalmatian daisy</name>
    <name type="synonym">Chrysanthemum cinerariifolium</name>
    <dbReference type="NCBI Taxonomy" id="118510"/>
    <lineage>
        <taxon>Eukaryota</taxon>
        <taxon>Viridiplantae</taxon>
        <taxon>Streptophyta</taxon>
        <taxon>Embryophyta</taxon>
        <taxon>Tracheophyta</taxon>
        <taxon>Spermatophyta</taxon>
        <taxon>Magnoliopsida</taxon>
        <taxon>eudicotyledons</taxon>
        <taxon>Gunneridae</taxon>
        <taxon>Pentapetalae</taxon>
        <taxon>asterids</taxon>
        <taxon>campanulids</taxon>
        <taxon>Asterales</taxon>
        <taxon>Asteraceae</taxon>
        <taxon>Asteroideae</taxon>
        <taxon>Anthemideae</taxon>
        <taxon>Anthemidinae</taxon>
        <taxon>Tanacetum</taxon>
    </lineage>
</organism>
<comment type="caution">
    <text evidence="1">The sequence shown here is derived from an EMBL/GenBank/DDBJ whole genome shotgun (WGS) entry which is preliminary data.</text>
</comment>
<dbReference type="AlphaFoldDB" id="A0A6L2MSU4"/>
<protein>
    <submittedName>
        <fullName evidence="1">Uncharacterized protein</fullName>
    </submittedName>
</protein>
<sequence>MKTHHFQFHNAIPPWHIDITQIKTLPSDPQSHICAQTIHCRCHVNRYNSLTCYGVLVFADNDRANERRERFKCWEQVEMEAKHFRNMSKVIVAESTFLEVT</sequence>
<dbReference type="EMBL" id="BKCJ010007361">
    <property type="protein sequence ID" value="GEU76870.1"/>
    <property type="molecule type" value="Genomic_DNA"/>
</dbReference>
<proteinExistence type="predicted"/>
<evidence type="ECO:0000313" key="1">
    <source>
        <dbReference type="EMBL" id="GEU76870.1"/>
    </source>
</evidence>
<name>A0A6L2MSU4_TANCI</name>
<gene>
    <name evidence="1" type="ORF">Tci_048848</name>
</gene>
<reference evidence="1" key="1">
    <citation type="journal article" date="2019" name="Sci. Rep.">
        <title>Draft genome of Tanacetum cinerariifolium, the natural source of mosquito coil.</title>
        <authorList>
            <person name="Yamashiro T."/>
            <person name="Shiraishi A."/>
            <person name="Satake H."/>
            <person name="Nakayama K."/>
        </authorList>
    </citation>
    <scope>NUCLEOTIDE SEQUENCE</scope>
</reference>
<accession>A0A6L2MSU4</accession>